<evidence type="ECO:0000259" key="1">
    <source>
        <dbReference type="Pfam" id="PF10592"/>
    </source>
</evidence>
<dbReference type="RefSeq" id="WP_353722064.1">
    <property type="nucleotide sequence ID" value="NZ_CP159289.1"/>
</dbReference>
<dbReference type="Pfam" id="PF10592">
    <property type="entry name" value="AIPR"/>
    <property type="match status" value="1"/>
</dbReference>
<accession>A0AAU8FS11</accession>
<proteinExistence type="predicted"/>
<dbReference type="EMBL" id="CP159289">
    <property type="protein sequence ID" value="XCH26781.1"/>
    <property type="molecule type" value="Genomic_DNA"/>
</dbReference>
<organism evidence="2">
    <name type="scientific">Dyadobacter sp. 676</name>
    <dbReference type="NCBI Taxonomy" id="3088362"/>
    <lineage>
        <taxon>Bacteria</taxon>
        <taxon>Pseudomonadati</taxon>
        <taxon>Bacteroidota</taxon>
        <taxon>Cytophagia</taxon>
        <taxon>Cytophagales</taxon>
        <taxon>Spirosomataceae</taxon>
        <taxon>Dyadobacter</taxon>
    </lineage>
</organism>
<dbReference type="InterPro" id="IPR018891">
    <property type="entry name" value="AIPR_C"/>
</dbReference>
<feature type="domain" description="Abortive phage infection protein C-terminal" evidence="1">
    <location>
        <begin position="259"/>
        <end position="573"/>
    </location>
</feature>
<reference evidence="2" key="1">
    <citation type="submission" date="2024-06" db="EMBL/GenBank/DDBJ databases">
        <title>Sequencing and assembly of the genome of Dyadobacter sp. strain 676, a symbiont of Cyamopsis tetragonoloba.</title>
        <authorList>
            <person name="Guro P."/>
            <person name="Sazanova A."/>
            <person name="Kuznetsova I."/>
            <person name="Belimov A."/>
            <person name="Safronova V."/>
        </authorList>
    </citation>
    <scope>NUCLEOTIDE SEQUENCE</scope>
    <source>
        <strain evidence="2">676</strain>
    </source>
</reference>
<gene>
    <name evidence="2" type="ORF">ABV298_10450</name>
</gene>
<name>A0AAU8FS11_9BACT</name>
<evidence type="ECO:0000313" key="2">
    <source>
        <dbReference type="EMBL" id="XCH26781.1"/>
    </source>
</evidence>
<sequence>MSLKILLEDQINKLFKDNPELAKVPRNQFEVAVASFVNLKYLNGIEFDDLIDGIMGEGGDEGIDLCYVYCNGTLVKDDNHPITKDSNVKVKFFQVKKEEGFSTDGFRKFKEGIEEIFNLDIDLDKLTSIGANKDIIEIADLIRKIFRRSRVERAKFSVEVYYITSSSEIRISKKIKHLESELRENSMEIPFDFEYWGSQKLLDLNKKVDEQIEIKFESQPLNISEKDIDTTGYAGFVNGNELLKSMIDTDKKFKSHLTEGNVRYFLGEDKKINSSIIDTALDEVKAANFWAMNNGLTIIGDSIAPLDSKGYSISNPQIVNGCQTIHCLYHAFAKDDAFELPQTLKVFVKIVKTENPDTQTDIISATNSQNPVRSASLKANDNIQRNIETHLREAGIFYERRDNYYKRQGYTGNKVIGLLKMAQIAHTVINKEAVIAVNETTTLFDTETKYNTIFSDRADFDLYKFSTILYQKIWTLKNSDLRTNVYHLQEKDLISKGGFIFLHTMSSLMMSYAKFKDGEEVKNNKISNFLIDTSSRKNDFTKRKDSLFKMLEDDSVVENYYKTAKVIFESAASSYTQSMGRSTNSLFKYRNFDREYLRPAIDQYLTENPEELLSV</sequence>
<protein>
    <submittedName>
        <fullName evidence="2">AIPR family protein</fullName>
    </submittedName>
</protein>
<dbReference type="AlphaFoldDB" id="A0AAU8FS11"/>